<feature type="transmembrane region" description="Helical" evidence="1">
    <location>
        <begin position="339"/>
        <end position="357"/>
    </location>
</feature>
<feature type="transmembrane region" description="Helical" evidence="1">
    <location>
        <begin position="109"/>
        <end position="126"/>
    </location>
</feature>
<feature type="transmembrane region" description="Helical" evidence="1">
    <location>
        <begin position="260"/>
        <end position="281"/>
    </location>
</feature>
<keyword evidence="1" id="KW-1133">Transmembrane helix</keyword>
<dbReference type="AlphaFoldDB" id="A0A7S0FWU0"/>
<sequence>MAASKPEAWRASTGDVADLEKVPLLAREAQEHALEPGDEFLTPGEGHHPFLDITRICCVWCVAIDHGNARFGRWNTLFTQDWVLQYLYLVCGVCYGMSRRSLLSYEVRLGAYVVIGIFVNWTAWVVTQRDWKGNFFNVIFHLWFVLGLMVYAACLAPLRPYLERLRRQACAADESTPEADHPESPGGGELAAQRRHFAWALAVLVGGPLAIALLFVVCLIPFLQLLAPFVWRFCIALGDGGTFWGLPSTVEQSREFIAQLCTYCMLTCCNLYLICVCPWVFRRTSITTWAVFCNTYGHRLLFYRAQDERPFHGVDLMLLALTSYYLGLRHRRVIGELVVRYWFVVLFFCGLLWPPGIHGRFDEDPPKDIELRVRVNLLEAIFVVVWLVAGERIVSPEIFKKDKMDFMNDWALVVFLTHKAVHIVVPSPLNWAFLVGLAFVCWLCRNCR</sequence>
<keyword evidence="1" id="KW-0812">Transmembrane</keyword>
<keyword evidence="1" id="KW-0472">Membrane</keyword>
<proteinExistence type="predicted"/>
<accession>A0A7S0FWU0</accession>
<evidence type="ECO:0000313" key="2">
    <source>
        <dbReference type="EMBL" id="CAD8385867.1"/>
    </source>
</evidence>
<gene>
    <name evidence="2" type="ORF">PBAH0796_LOCUS29555</name>
</gene>
<name>A0A7S0FWU0_9DINO</name>
<organism evidence="2">
    <name type="scientific">Pyrodinium bahamense</name>
    <dbReference type="NCBI Taxonomy" id="73915"/>
    <lineage>
        <taxon>Eukaryota</taxon>
        <taxon>Sar</taxon>
        <taxon>Alveolata</taxon>
        <taxon>Dinophyceae</taxon>
        <taxon>Gonyaulacales</taxon>
        <taxon>Pyrocystaceae</taxon>
        <taxon>Pyrodinium</taxon>
    </lineage>
</organism>
<dbReference type="EMBL" id="HBEG01048470">
    <property type="protein sequence ID" value="CAD8385867.1"/>
    <property type="molecule type" value="Transcribed_RNA"/>
</dbReference>
<feature type="transmembrane region" description="Helical" evidence="1">
    <location>
        <begin position="138"/>
        <end position="158"/>
    </location>
</feature>
<protein>
    <submittedName>
        <fullName evidence="2">Uncharacterized protein</fullName>
    </submittedName>
</protein>
<feature type="transmembrane region" description="Helical" evidence="1">
    <location>
        <begin position="197"/>
        <end position="223"/>
    </location>
</feature>
<reference evidence="2" key="1">
    <citation type="submission" date="2021-01" db="EMBL/GenBank/DDBJ databases">
        <authorList>
            <person name="Corre E."/>
            <person name="Pelletier E."/>
            <person name="Niang G."/>
            <person name="Scheremetjew M."/>
            <person name="Finn R."/>
            <person name="Kale V."/>
            <person name="Holt S."/>
            <person name="Cochrane G."/>
            <person name="Meng A."/>
            <person name="Brown T."/>
            <person name="Cohen L."/>
        </authorList>
    </citation>
    <scope>NUCLEOTIDE SEQUENCE</scope>
    <source>
        <strain evidence="2">Pbaha01</strain>
    </source>
</reference>
<evidence type="ECO:0000256" key="1">
    <source>
        <dbReference type="SAM" id="Phobius"/>
    </source>
</evidence>
<feature type="transmembrane region" description="Helical" evidence="1">
    <location>
        <begin position="431"/>
        <end position="447"/>
    </location>
</feature>